<evidence type="ECO:0000259" key="5">
    <source>
        <dbReference type="Pfam" id="PF01048"/>
    </source>
</evidence>
<feature type="binding site" evidence="4">
    <location>
        <begin position="56"/>
        <end position="57"/>
    </location>
    <ligand>
        <name>phosphate</name>
        <dbReference type="ChEBI" id="CHEBI:43474"/>
    </ligand>
</feature>
<evidence type="ECO:0000313" key="6">
    <source>
        <dbReference type="EMBL" id="EYF07896.1"/>
    </source>
</evidence>
<evidence type="ECO:0000256" key="2">
    <source>
        <dbReference type="ARBA" id="ARBA00022679"/>
    </source>
</evidence>
<organism evidence="6 7">
    <name type="scientific">Chondromyces apiculatus DSM 436</name>
    <dbReference type="NCBI Taxonomy" id="1192034"/>
    <lineage>
        <taxon>Bacteria</taxon>
        <taxon>Pseudomonadati</taxon>
        <taxon>Myxococcota</taxon>
        <taxon>Polyangia</taxon>
        <taxon>Polyangiales</taxon>
        <taxon>Polyangiaceae</taxon>
        <taxon>Chondromyces</taxon>
    </lineage>
</organism>
<comment type="subunit">
    <text evidence="4">Homohexamer. Dimer of a homotrimer.</text>
</comment>
<dbReference type="InterPro" id="IPR035994">
    <property type="entry name" value="Nucleoside_phosphorylase_sf"/>
</dbReference>
<dbReference type="CDD" id="cd09010">
    <property type="entry name" value="MTAP_SsMTAPII_like_MTIP"/>
    <property type="match status" value="1"/>
</dbReference>
<feature type="binding site" evidence="4">
    <location>
        <position position="187"/>
    </location>
    <ligand>
        <name>substrate</name>
    </ligand>
</feature>
<dbReference type="EMBL" id="ASRX01000006">
    <property type="protein sequence ID" value="EYF07896.1"/>
    <property type="molecule type" value="Genomic_DNA"/>
</dbReference>
<evidence type="ECO:0000256" key="1">
    <source>
        <dbReference type="ARBA" id="ARBA00022676"/>
    </source>
</evidence>
<reference evidence="6 7" key="1">
    <citation type="submission" date="2013-05" db="EMBL/GenBank/DDBJ databases">
        <title>Genome assembly of Chondromyces apiculatus DSM 436.</title>
        <authorList>
            <person name="Sharma G."/>
            <person name="Khatri I."/>
            <person name="Kaur C."/>
            <person name="Mayilraj S."/>
            <person name="Subramanian S."/>
        </authorList>
    </citation>
    <scope>NUCLEOTIDE SEQUENCE [LARGE SCALE GENOMIC DNA]</scope>
    <source>
        <strain evidence="6 7">DSM 436</strain>
    </source>
</reference>
<protein>
    <recommendedName>
        <fullName evidence="4">S-methyl-5'-thioadenosine phosphorylase</fullName>
        <ecNumber evidence="4">2.4.2.28</ecNumber>
    </recommendedName>
    <alternativeName>
        <fullName evidence="4">5'-methylthioadenosine phosphorylase</fullName>
        <shortName evidence="4">MTA phosphorylase</shortName>
        <shortName evidence="4">MTAP</shortName>
    </alternativeName>
</protein>
<dbReference type="InterPro" id="IPR018099">
    <property type="entry name" value="Purine_phosphorylase-2_CS"/>
</dbReference>
<comment type="function">
    <text evidence="4">Catalyzes the reversible phosphorylation of S-methyl-5'-thioadenosine (MTA) to adenine and 5-methylthioribose-1-phosphate. Involved in the breakdown of MTA, a major by-product of polyamine biosynthesis. Responsible for the first step in the methionine salvage pathway after MTA has been generated from S-adenosylmethionine. Has broad substrate specificity with 6-aminopurine nucleosides as preferred substrates.</text>
</comment>
<dbReference type="SUPFAM" id="SSF53167">
    <property type="entry name" value="Purine and uridine phosphorylases"/>
    <property type="match status" value="1"/>
</dbReference>
<dbReference type="FunFam" id="3.40.50.1580:FF:000012">
    <property type="entry name" value="Probable 6-oxopurine nucleoside phosphorylase"/>
    <property type="match status" value="1"/>
</dbReference>
<dbReference type="GO" id="GO:0005829">
    <property type="term" value="C:cytosol"/>
    <property type="evidence" value="ECO:0007669"/>
    <property type="project" value="TreeGrafter"/>
</dbReference>
<keyword evidence="1 4" id="KW-0328">Glycosyltransferase</keyword>
<dbReference type="PROSITE" id="PS01240">
    <property type="entry name" value="PNP_MTAP_2"/>
    <property type="match status" value="1"/>
</dbReference>
<feature type="site" description="Important for substrate specificity" evidence="4">
    <location>
        <position position="224"/>
    </location>
</feature>
<dbReference type="InterPro" id="IPR010044">
    <property type="entry name" value="MTAP"/>
</dbReference>
<evidence type="ECO:0000256" key="3">
    <source>
        <dbReference type="ARBA" id="ARBA00022726"/>
    </source>
</evidence>
<keyword evidence="2 4" id="KW-0808">Transferase</keyword>
<proteinExistence type="inferred from homology"/>
<sequence>MKAQTLAIIGGSGLYEMGWLEDIEEVSVATPYGLPSDAILRGRVRDGEATVLFIPRHGRGHRFSPSTINYRANICALKMLGATHVLSVSAVGSLREEIAPGSLVIVDQFVDLTKRRTSTFFDEGIVAHVAFADPTCPILADAVQQAAQSSSVQVHKGGTYVCIEGPQFSSRAESQIYRGWGAHVIGMTNMPEAKLAREAELPYVTLALVTDYDCWSADKEAVSMEAVVEVLNRTVGHAREIARALAHTLPDVSTSPAQHALKRAIITTAPATGPDARARLEWLLGRRA</sequence>
<dbReference type="HAMAP" id="MF_01963">
    <property type="entry name" value="MTAP"/>
    <property type="match status" value="1"/>
</dbReference>
<evidence type="ECO:0000256" key="4">
    <source>
        <dbReference type="HAMAP-Rule" id="MF_01963"/>
    </source>
</evidence>
<dbReference type="Gene3D" id="3.40.50.1580">
    <property type="entry name" value="Nucleoside phosphorylase domain"/>
    <property type="match status" value="1"/>
</dbReference>
<gene>
    <name evidence="4" type="primary">mtnP</name>
    <name evidence="6" type="ORF">CAP_6918</name>
</gene>
<feature type="binding site" evidence="4">
    <location>
        <position position="12"/>
    </location>
    <ligand>
        <name>phosphate</name>
        <dbReference type="ChEBI" id="CHEBI:43474"/>
    </ligand>
</feature>
<dbReference type="PANTHER" id="PTHR42679">
    <property type="entry name" value="S-METHYL-5'-THIOADENOSINE PHOSPHORYLASE"/>
    <property type="match status" value="1"/>
</dbReference>
<feature type="domain" description="Nucleoside phosphorylase" evidence="5">
    <location>
        <begin position="5"/>
        <end position="245"/>
    </location>
</feature>
<dbReference type="STRING" id="1192034.CAP_6918"/>
<feature type="binding site" evidence="4">
    <location>
        <begin position="211"/>
        <end position="213"/>
    </location>
    <ligand>
        <name>substrate</name>
    </ligand>
</feature>
<feature type="binding site" evidence="4">
    <location>
        <position position="188"/>
    </location>
    <ligand>
        <name>phosphate</name>
        <dbReference type="ChEBI" id="CHEBI:43474"/>
    </ligand>
</feature>
<dbReference type="Pfam" id="PF01048">
    <property type="entry name" value="PNP_UDP_1"/>
    <property type="match status" value="1"/>
</dbReference>
<dbReference type="OrthoDB" id="1523230at2"/>
<dbReference type="GO" id="GO:0006166">
    <property type="term" value="P:purine ribonucleoside salvage"/>
    <property type="evidence" value="ECO:0007669"/>
    <property type="project" value="UniProtKB-UniRule"/>
</dbReference>
<dbReference type="GO" id="GO:0019509">
    <property type="term" value="P:L-methionine salvage from methylthioadenosine"/>
    <property type="evidence" value="ECO:0007669"/>
    <property type="project" value="UniProtKB-UniPathway"/>
</dbReference>
<dbReference type="RefSeq" id="WP_044236699.1">
    <property type="nucleotide sequence ID" value="NZ_ASRX01000006.1"/>
</dbReference>
<keyword evidence="7" id="KW-1185">Reference proteome</keyword>
<dbReference type="Proteomes" id="UP000019678">
    <property type="component" value="Unassembled WGS sequence"/>
</dbReference>
<accession>A0A017TGZ5</accession>
<dbReference type="AlphaFoldDB" id="A0A017TGZ5"/>
<dbReference type="GO" id="GO:0017061">
    <property type="term" value="F:S-methyl-5-thioadenosine phosphorylase activity"/>
    <property type="evidence" value="ECO:0007669"/>
    <property type="project" value="UniProtKB-EC"/>
</dbReference>
<dbReference type="UniPathway" id="UPA00904">
    <property type="reaction ID" value="UER00873"/>
</dbReference>
<dbReference type="EC" id="2.4.2.28" evidence="4"/>
<dbReference type="NCBIfam" id="TIGR01694">
    <property type="entry name" value="MTAP"/>
    <property type="match status" value="1"/>
</dbReference>
<comment type="caution">
    <text evidence="6">The sequence shown here is derived from an EMBL/GenBank/DDBJ whole genome shotgun (WGS) entry which is preliminary data.</text>
</comment>
<evidence type="ECO:0000313" key="7">
    <source>
        <dbReference type="Proteomes" id="UP000019678"/>
    </source>
</evidence>
<dbReference type="PANTHER" id="PTHR42679:SF2">
    <property type="entry name" value="S-METHYL-5'-THIOADENOSINE PHOSPHORYLASE"/>
    <property type="match status" value="1"/>
</dbReference>
<feature type="binding site" evidence="4">
    <location>
        <begin position="89"/>
        <end position="90"/>
    </location>
    <ligand>
        <name>phosphate</name>
        <dbReference type="ChEBI" id="CHEBI:43474"/>
    </ligand>
</feature>
<name>A0A017TGZ5_9BACT</name>
<comment type="similarity">
    <text evidence="4">Belongs to the PNP/MTAP phosphorylase family. MTAP subfamily.</text>
</comment>
<comment type="pathway">
    <text evidence="4">Amino-acid biosynthesis; L-methionine biosynthesis via salvage pathway; S-methyl-5-thio-alpha-D-ribose 1-phosphate from S-methyl-5'-thioadenosine (phosphorylase route): step 1/1.</text>
</comment>
<keyword evidence="3 4" id="KW-0660">Purine salvage</keyword>
<dbReference type="InterPro" id="IPR000845">
    <property type="entry name" value="Nucleoside_phosphorylase_d"/>
</dbReference>
<dbReference type="eggNOG" id="COG0005">
    <property type="taxonomic scope" value="Bacteria"/>
</dbReference>
<comment type="catalytic activity">
    <reaction evidence="4">
        <text>S-methyl-5'-thioadenosine + phosphate = 5-(methylsulfanyl)-alpha-D-ribose 1-phosphate + adenine</text>
        <dbReference type="Rhea" id="RHEA:11852"/>
        <dbReference type="ChEBI" id="CHEBI:16708"/>
        <dbReference type="ChEBI" id="CHEBI:17509"/>
        <dbReference type="ChEBI" id="CHEBI:43474"/>
        <dbReference type="ChEBI" id="CHEBI:58533"/>
        <dbReference type="EC" id="2.4.2.28"/>
    </reaction>
</comment>
<feature type="site" description="Important for substrate specificity" evidence="4">
    <location>
        <position position="169"/>
    </location>
</feature>